<name>A0A0S3T610_PHAAN</name>
<dbReference type="EMBL" id="AP015043">
    <property type="protein sequence ID" value="BAU00388.1"/>
    <property type="molecule type" value="Genomic_DNA"/>
</dbReference>
<protein>
    <submittedName>
        <fullName evidence="1">Uncharacterized protein</fullName>
    </submittedName>
</protein>
<sequence>NKRLTCQLVGPNQRILAEQTAHFNFFFLLYFTESIQNLGTHHPHPLCQRCFMLPLSFQSNMHNHGLLLSIFTSISLKFKD</sequence>
<organism evidence="1 2">
    <name type="scientific">Vigna angularis var. angularis</name>
    <dbReference type="NCBI Taxonomy" id="157739"/>
    <lineage>
        <taxon>Eukaryota</taxon>
        <taxon>Viridiplantae</taxon>
        <taxon>Streptophyta</taxon>
        <taxon>Embryophyta</taxon>
        <taxon>Tracheophyta</taxon>
        <taxon>Spermatophyta</taxon>
        <taxon>Magnoliopsida</taxon>
        <taxon>eudicotyledons</taxon>
        <taxon>Gunneridae</taxon>
        <taxon>Pentapetalae</taxon>
        <taxon>rosids</taxon>
        <taxon>fabids</taxon>
        <taxon>Fabales</taxon>
        <taxon>Fabaceae</taxon>
        <taxon>Papilionoideae</taxon>
        <taxon>50 kb inversion clade</taxon>
        <taxon>NPAAA clade</taxon>
        <taxon>indigoferoid/millettioid clade</taxon>
        <taxon>Phaseoleae</taxon>
        <taxon>Vigna</taxon>
    </lineage>
</organism>
<accession>A0A0S3T610</accession>
<feature type="non-terminal residue" evidence="1">
    <location>
        <position position="1"/>
    </location>
</feature>
<dbReference type="AlphaFoldDB" id="A0A0S3T610"/>
<evidence type="ECO:0000313" key="2">
    <source>
        <dbReference type="Proteomes" id="UP000291084"/>
    </source>
</evidence>
<evidence type="ECO:0000313" key="1">
    <source>
        <dbReference type="EMBL" id="BAU00388.1"/>
    </source>
</evidence>
<reference evidence="1 2" key="1">
    <citation type="journal article" date="2015" name="Sci. Rep.">
        <title>The power of single molecule real-time sequencing technology in the de novo assembly of a eukaryotic genome.</title>
        <authorList>
            <person name="Sakai H."/>
            <person name="Naito K."/>
            <person name="Ogiso-Tanaka E."/>
            <person name="Takahashi Y."/>
            <person name="Iseki K."/>
            <person name="Muto C."/>
            <person name="Satou K."/>
            <person name="Teruya K."/>
            <person name="Shiroma A."/>
            <person name="Shimoji M."/>
            <person name="Hirano T."/>
            <person name="Itoh T."/>
            <person name="Kaga A."/>
            <person name="Tomooka N."/>
        </authorList>
    </citation>
    <scope>NUCLEOTIDE SEQUENCE [LARGE SCALE GENOMIC DNA]</scope>
    <source>
        <strain evidence="2">cv. Shumari</strain>
    </source>
</reference>
<keyword evidence="2" id="KW-1185">Reference proteome</keyword>
<proteinExistence type="predicted"/>
<gene>
    <name evidence="1" type="primary">Vigan.10G197600</name>
    <name evidence="1" type="ORF">VIGAN_10197600</name>
</gene>
<dbReference type="Proteomes" id="UP000291084">
    <property type="component" value="Chromosome 10"/>
</dbReference>